<evidence type="ECO:0000313" key="2">
    <source>
        <dbReference type="EMBL" id="GHI84240.1"/>
    </source>
</evidence>
<dbReference type="Proteomes" id="UP000600026">
    <property type="component" value="Unassembled WGS sequence"/>
</dbReference>
<gene>
    <name evidence="2" type="ORF">Sxan_16040</name>
</gene>
<keyword evidence="3" id="KW-1185">Reference proteome</keyword>
<protein>
    <submittedName>
        <fullName evidence="2">Uncharacterized protein</fullName>
    </submittedName>
</protein>
<keyword evidence="1" id="KW-0812">Transmembrane</keyword>
<comment type="caution">
    <text evidence="2">The sequence shown here is derived from an EMBL/GenBank/DDBJ whole genome shotgun (WGS) entry which is preliminary data.</text>
</comment>
<keyword evidence="1" id="KW-0472">Membrane</keyword>
<organism evidence="2 3">
    <name type="scientific">Streptomyces xanthophaeus</name>
    <dbReference type="NCBI Taxonomy" id="67385"/>
    <lineage>
        <taxon>Bacteria</taxon>
        <taxon>Bacillati</taxon>
        <taxon>Actinomycetota</taxon>
        <taxon>Actinomycetes</taxon>
        <taxon>Kitasatosporales</taxon>
        <taxon>Streptomycetaceae</taxon>
        <taxon>Streptomyces</taxon>
    </lineage>
</organism>
<proteinExistence type="predicted"/>
<feature type="transmembrane region" description="Helical" evidence="1">
    <location>
        <begin position="21"/>
        <end position="46"/>
    </location>
</feature>
<accession>A0A919GU43</accession>
<dbReference type="EMBL" id="BNEE01000004">
    <property type="protein sequence ID" value="GHI84240.1"/>
    <property type="molecule type" value="Genomic_DNA"/>
</dbReference>
<evidence type="ECO:0000256" key="1">
    <source>
        <dbReference type="SAM" id="Phobius"/>
    </source>
</evidence>
<keyword evidence="1" id="KW-1133">Transmembrane helix</keyword>
<reference evidence="2" key="1">
    <citation type="submission" date="2020-09" db="EMBL/GenBank/DDBJ databases">
        <title>Whole genome shotgun sequence of Streptomyces xanthophaeus NBRC 12829.</title>
        <authorList>
            <person name="Komaki H."/>
            <person name="Tamura T."/>
        </authorList>
    </citation>
    <scope>NUCLEOTIDE SEQUENCE</scope>
    <source>
        <strain evidence="2">NBRC 12829</strain>
    </source>
</reference>
<evidence type="ECO:0000313" key="3">
    <source>
        <dbReference type="Proteomes" id="UP000600026"/>
    </source>
</evidence>
<sequence>MLGTSRRSVRRLWLLRVLSRVLVRVLLRLLPRVLLLVWCVGPALLVRSVGGMAGSP</sequence>
<dbReference type="AlphaFoldDB" id="A0A919GU43"/>
<name>A0A919GU43_9ACTN</name>
<dbReference type="RefSeq" id="WP_199921094.1">
    <property type="nucleotide sequence ID" value="NZ_BNEE01000004.1"/>
</dbReference>